<sequence length="187" mass="21428">MNFLIFDKGNLSPNLVDTILADFRHVTLVSSEESLSTIPSSSPTFLLVNQVNISNANEVIQILSKHERDPFDALLMFNASSYSDFQNILQTMRRLKRQPPHLFLIFIGQPDEIDKNINKLLRESSESIIWTVLICNQINASTTKNYKLETKPDPKNHQVPIASSALFDFICNEINTKKQLQKIIYIY</sequence>
<gene>
    <name evidence="1" type="ORF">WKI299_LOCUS31607</name>
</gene>
<evidence type="ECO:0000313" key="1">
    <source>
        <dbReference type="EMBL" id="CAF2157189.1"/>
    </source>
</evidence>
<name>A0A816YDF7_9BILA</name>
<protein>
    <submittedName>
        <fullName evidence="1">Uncharacterized protein</fullName>
    </submittedName>
</protein>
<evidence type="ECO:0000313" key="2">
    <source>
        <dbReference type="Proteomes" id="UP000663856"/>
    </source>
</evidence>
<organism evidence="1 2">
    <name type="scientific">Rotaria magnacalcarata</name>
    <dbReference type="NCBI Taxonomy" id="392030"/>
    <lineage>
        <taxon>Eukaryota</taxon>
        <taxon>Metazoa</taxon>
        <taxon>Spiralia</taxon>
        <taxon>Gnathifera</taxon>
        <taxon>Rotifera</taxon>
        <taxon>Eurotatoria</taxon>
        <taxon>Bdelloidea</taxon>
        <taxon>Philodinida</taxon>
        <taxon>Philodinidae</taxon>
        <taxon>Rotaria</taxon>
    </lineage>
</organism>
<proteinExistence type="predicted"/>
<dbReference type="EMBL" id="CAJNRF010014468">
    <property type="protein sequence ID" value="CAF2157189.1"/>
    <property type="molecule type" value="Genomic_DNA"/>
</dbReference>
<dbReference type="AlphaFoldDB" id="A0A816YDF7"/>
<dbReference type="Proteomes" id="UP000663856">
    <property type="component" value="Unassembled WGS sequence"/>
</dbReference>
<comment type="caution">
    <text evidence="1">The sequence shown here is derived from an EMBL/GenBank/DDBJ whole genome shotgun (WGS) entry which is preliminary data.</text>
</comment>
<reference evidence="1" key="1">
    <citation type="submission" date="2021-02" db="EMBL/GenBank/DDBJ databases">
        <authorList>
            <person name="Nowell W R."/>
        </authorList>
    </citation>
    <scope>NUCLEOTIDE SEQUENCE</scope>
</reference>
<accession>A0A816YDF7</accession>